<dbReference type="AlphaFoldDB" id="A0A0E3SJZ4"/>
<dbReference type="STRING" id="1434107.MSBR3_0120"/>
<dbReference type="Proteomes" id="UP000033066">
    <property type="component" value="Chromosome"/>
</dbReference>
<evidence type="ECO:0000313" key="1">
    <source>
        <dbReference type="EMBL" id="AKB80698.1"/>
    </source>
</evidence>
<dbReference type="EMBL" id="CP009517">
    <property type="protein sequence ID" value="AKB80698.1"/>
    <property type="molecule type" value="Genomic_DNA"/>
</dbReference>
<dbReference type="HOGENOM" id="CLU_2678869_0_0_2"/>
<dbReference type="RefSeq" id="WP_048105738.1">
    <property type="nucleotide sequence ID" value="NZ_CP009517.1"/>
</dbReference>
<dbReference type="PATRIC" id="fig|1434107.4.peg.154"/>
<dbReference type="KEGG" id="mbak:MSBR3_0120"/>
<dbReference type="GeneID" id="24787553"/>
<dbReference type="OrthoDB" id="135068at2157"/>
<keyword evidence="2" id="KW-1185">Reference proteome</keyword>
<evidence type="ECO:0000313" key="2">
    <source>
        <dbReference type="Proteomes" id="UP000033066"/>
    </source>
</evidence>
<proteinExistence type="predicted"/>
<sequence>MSYVTDSSIINTDIRFSIVENNSFLGAGLIITDLILRNADQSDTKLSSMMVKVLVGKGIVNSGYYVLGLAFESL</sequence>
<organism evidence="1 2">
    <name type="scientific">Methanosarcina barkeri 3</name>
    <dbReference type="NCBI Taxonomy" id="1434107"/>
    <lineage>
        <taxon>Archaea</taxon>
        <taxon>Methanobacteriati</taxon>
        <taxon>Methanobacteriota</taxon>
        <taxon>Stenosarchaea group</taxon>
        <taxon>Methanomicrobia</taxon>
        <taxon>Methanosarcinales</taxon>
        <taxon>Methanosarcinaceae</taxon>
        <taxon>Methanosarcina</taxon>
    </lineage>
</organism>
<protein>
    <submittedName>
        <fullName evidence="1">Uncharacterized protein</fullName>
    </submittedName>
</protein>
<gene>
    <name evidence="1" type="ORF">MSBR3_0120</name>
</gene>
<reference evidence="1" key="1">
    <citation type="submission" date="2014-07" db="EMBL/GenBank/DDBJ databases">
        <title>Methanogenic archaea and the global carbon cycle.</title>
        <authorList>
            <person name="Henriksen J.R."/>
            <person name="Luke J."/>
            <person name="Reinhart S."/>
            <person name="Benedict M.N."/>
            <person name="Youngblut N.D."/>
            <person name="Metcalf M.E."/>
            <person name="Whitaker R.J."/>
            <person name="Metcalf W.W."/>
        </authorList>
    </citation>
    <scope>NUCLEOTIDE SEQUENCE [LARGE SCALE GENOMIC DNA]</scope>
    <source>
        <strain evidence="1">3</strain>
    </source>
</reference>
<accession>A0A0E3SJZ4</accession>
<name>A0A0E3SJZ4_METBA</name>